<evidence type="ECO:0000313" key="2">
    <source>
        <dbReference type="Proteomes" id="UP000092691"/>
    </source>
</evidence>
<dbReference type="EMBL" id="CP016287">
    <property type="protein sequence ID" value="ANP89897.1"/>
    <property type="molecule type" value="Genomic_DNA"/>
</dbReference>
<evidence type="ECO:0000313" key="1">
    <source>
        <dbReference type="EMBL" id="ANP89897.1"/>
    </source>
</evidence>
<proteinExistence type="predicted"/>
<protein>
    <submittedName>
        <fullName evidence="1">Uncharacterized protein</fullName>
    </submittedName>
</protein>
<accession>A0A1B1CJG5</accession>
<organism evidence="1 2">
    <name type="scientific">Rhizobium leguminosarum</name>
    <dbReference type="NCBI Taxonomy" id="384"/>
    <lineage>
        <taxon>Bacteria</taxon>
        <taxon>Pseudomonadati</taxon>
        <taxon>Pseudomonadota</taxon>
        <taxon>Alphaproteobacteria</taxon>
        <taxon>Hyphomicrobiales</taxon>
        <taxon>Rhizobiaceae</taxon>
        <taxon>Rhizobium/Agrobacterium group</taxon>
        <taxon>Rhizobium</taxon>
    </lineage>
</organism>
<dbReference type="AlphaFoldDB" id="A0A1B1CJG5"/>
<geneLocation type="plasmid" evidence="1 2">
    <name>unnamed1</name>
</geneLocation>
<gene>
    <name evidence="1" type="ORF">BA011_29890</name>
</gene>
<sequence>MHAKRFQQGLGRLKPLCWVMISCRHHDLQLGIYTQKTGDGGIEQSLRFARWIDAVKHIACDKEHVNALGHNHITYRFKKGPVLILARPTVQGLADVPVSSVQDTHRVFLGLF</sequence>
<keyword evidence="1" id="KW-0614">Plasmid</keyword>
<reference evidence="1 2" key="1">
    <citation type="submission" date="2016-06" db="EMBL/GenBank/DDBJ databases">
        <title>Microsymbionts genomes from the relict species Vavilovia formosa.</title>
        <authorList>
            <person name="Chirak E."/>
            <person name="Kimeklis A."/>
            <person name="Andronov E."/>
        </authorList>
    </citation>
    <scope>NUCLEOTIDE SEQUENCE [LARGE SCALE GENOMIC DNA]</scope>
    <source>
        <strain evidence="1 2">Vaf10</strain>
        <plasmid evidence="2">Plasmid unnamed1</plasmid>
    </source>
</reference>
<dbReference type="Proteomes" id="UP000092691">
    <property type="component" value="Plasmid unnamed1"/>
</dbReference>
<name>A0A1B1CJG5_RHILE</name>